<dbReference type="SUPFAM" id="SSF53335">
    <property type="entry name" value="S-adenosyl-L-methionine-dependent methyltransferases"/>
    <property type="match status" value="1"/>
</dbReference>
<proteinExistence type="predicted"/>
<dbReference type="GO" id="GO:0008168">
    <property type="term" value="F:methyltransferase activity"/>
    <property type="evidence" value="ECO:0007669"/>
    <property type="project" value="UniProtKB-KW"/>
</dbReference>
<keyword evidence="2" id="KW-0489">Methyltransferase</keyword>
<evidence type="ECO:0000259" key="1">
    <source>
        <dbReference type="Pfam" id="PF13649"/>
    </source>
</evidence>
<dbReference type="Proteomes" id="UP001500620">
    <property type="component" value="Unassembled WGS sequence"/>
</dbReference>
<reference evidence="3" key="1">
    <citation type="journal article" date="2019" name="Int. J. Syst. Evol. Microbiol.">
        <title>The Global Catalogue of Microorganisms (GCM) 10K type strain sequencing project: providing services to taxonomists for standard genome sequencing and annotation.</title>
        <authorList>
            <consortium name="The Broad Institute Genomics Platform"/>
            <consortium name="The Broad Institute Genome Sequencing Center for Infectious Disease"/>
            <person name="Wu L."/>
            <person name="Ma J."/>
        </authorList>
    </citation>
    <scope>NUCLEOTIDE SEQUENCE [LARGE SCALE GENOMIC DNA]</scope>
    <source>
        <strain evidence="3">JCM 17441</strain>
    </source>
</reference>
<accession>A0ABP8DKT2</accession>
<sequence length="160" mass="17531">MDIAPGDLVLEIGSGRGVAVSLVAERLTTGKIFAIDRSATMARITSEHNERHIRAGRVEVRCTGFESAEFPADHLTKIFAVNVNLFWLDAATPQIDRMRSILKPGGELFVFGERPRSASTMANLAATERVLQAHGFDTVRRIVPHGRERLLTCVIGTVAH</sequence>
<dbReference type="InterPro" id="IPR029063">
    <property type="entry name" value="SAM-dependent_MTases_sf"/>
</dbReference>
<dbReference type="RefSeq" id="WP_345135079.1">
    <property type="nucleotide sequence ID" value="NZ_BAABAT010000030.1"/>
</dbReference>
<evidence type="ECO:0000313" key="3">
    <source>
        <dbReference type="Proteomes" id="UP001500620"/>
    </source>
</evidence>
<organism evidence="2 3">
    <name type="scientific">Dactylosporangium darangshiense</name>
    <dbReference type="NCBI Taxonomy" id="579108"/>
    <lineage>
        <taxon>Bacteria</taxon>
        <taxon>Bacillati</taxon>
        <taxon>Actinomycetota</taxon>
        <taxon>Actinomycetes</taxon>
        <taxon>Micromonosporales</taxon>
        <taxon>Micromonosporaceae</taxon>
        <taxon>Dactylosporangium</taxon>
    </lineage>
</organism>
<evidence type="ECO:0000313" key="2">
    <source>
        <dbReference type="EMBL" id="GAA4258136.1"/>
    </source>
</evidence>
<keyword evidence="2" id="KW-0808">Transferase</keyword>
<dbReference type="EMBL" id="BAABAT010000030">
    <property type="protein sequence ID" value="GAA4258136.1"/>
    <property type="molecule type" value="Genomic_DNA"/>
</dbReference>
<comment type="caution">
    <text evidence="2">The sequence shown here is derived from an EMBL/GenBank/DDBJ whole genome shotgun (WGS) entry which is preliminary data.</text>
</comment>
<dbReference type="Pfam" id="PF13649">
    <property type="entry name" value="Methyltransf_25"/>
    <property type="match status" value="1"/>
</dbReference>
<dbReference type="Gene3D" id="3.40.50.150">
    <property type="entry name" value="Vaccinia Virus protein VP39"/>
    <property type="match status" value="1"/>
</dbReference>
<dbReference type="CDD" id="cd02440">
    <property type="entry name" value="AdoMet_MTases"/>
    <property type="match status" value="1"/>
</dbReference>
<dbReference type="GO" id="GO:0032259">
    <property type="term" value="P:methylation"/>
    <property type="evidence" value="ECO:0007669"/>
    <property type="project" value="UniProtKB-KW"/>
</dbReference>
<gene>
    <name evidence="2" type="ORF">GCM10022255_077660</name>
</gene>
<protein>
    <submittedName>
        <fullName evidence="2">Class I SAM-dependent methyltransferase</fullName>
    </submittedName>
</protein>
<feature type="domain" description="Methyltransferase" evidence="1">
    <location>
        <begin position="9"/>
        <end position="106"/>
    </location>
</feature>
<name>A0ABP8DKT2_9ACTN</name>
<dbReference type="InterPro" id="IPR041698">
    <property type="entry name" value="Methyltransf_25"/>
</dbReference>
<keyword evidence="3" id="KW-1185">Reference proteome</keyword>